<organism evidence="1 2">
    <name type="scientific">Stutzerimonas marianensis</name>
    <dbReference type="NCBI Taxonomy" id="2929513"/>
    <lineage>
        <taxon>Bacteria</taxon>
        <taxon>Pseudomonadati</taxon>
        <taxon>Pseudomonadota</taxon>
        <taxon>Gammaproteobacteria</taxon>
        <taxon>Pseudomonadales</taxon>
        <taxon>Pseudomonadaceae</taxon>
        <taxon>Stutzerimonas</taxon>
    </lineage>
</organism>
<proteinExistence type="predicted"/>
<protein>
    <submittedName>
        <fullName evidence="1">Uncharacterized protein</fullName>
    </submittedName>
</protein>
<dbReference type="AlphaFoldDB" id="A0A9X1W6E4"/>
<evidence type="ECO:0000313" key="2">
    <source>
        <dbReference type="Proteomes" id="UP001139682"/>
    </source>
</evidence>
<sequence>MEQAVIVKFSYGLDSIKEIFDLEDLLESAIESAGVGGFDGDEIAVDLSDGYLYMYGPDANAVYAVVEPILKSASFMKSAQVTLVYGELGGDVPRKIVHLS</sequence>
<reference evidence="1" key="1">
    <citation type="submission" date="2022-03" db="EMBL/GenBank/DDBJ databases">
        <title>Pseudomonas marianensis sp. nov., a marine bacterium isolated from deep-sea sediments of the Mariana Trench.</title>
        <authorList>
            <person name="Wei Y."/>
        </authorList>
    </citation>
    <scope>NUCLEOTIDE SEQUENCE</scope>
    <source>
        <strain evidence="1">PS1</strain>
    </source>
</reference>
<evidence type="ECO:0000313" key="1">
    <source>
        <dbReference type="EMBL" id="MCJ0975642.1"/>
    </source>
</evidence>
<dbReference type="RefSeq" id="WP_243607667.1">
    <property type="nucleotide sequence ID" value="NZ_JALGRD010000012.1"/>
</dbReference>
<keyword evidence="2" id="KW-1185">Reference proteome</keyword>
<gene>
    <name evidence="1" type="ORF">MST27_19930</name>
</gene>
<name>A0A9X1W6E4_9GAMM</name>
<accession>A0A9X1W6E4</accession>
<comment type="caution">
    <text evidence="1">The sequence shown here is derived from an EMBL/GenBank/DDBJ whole genome shotgun (WGS) entry which is preliminary data.</text>
</comment>
<dbReference type="EMBL" id="JALGRD010000012">
    <property type="protein sequence ID" value="MCJ0975642.1"/>
    <property type="molecule type" value="Genomic_DNA"/>
</dbReference>
<dbReference type="Proteomes" id="UP001139682">
    <property type="component" value="Unassembled WGS sequence"/>
</dbReference>